<evidence type="ECO:0008006" key="3">
    <source>
        <dbReference type="Google" id="ProtNLM"/>
    </source>
</evidence>
<dbReference type="Proteomes" id="UP000516360">
    <property type="component" value="Chromosome"/>
</dbReference>
<protein>
    <recommendedName>
        <fullName evidence="3">DUF721 domain-containing protein</fullName>
    </recommendedName>
</protein>
<name>A0A7G1GYM2_9BACT</name>
<evidence type="ECO:0000313" key="2">
    <source>
        <dbReference type="Proteomes" id="UP000516360"/>
    </source>
</evidence>
<keyword evidence="2" id="KW-1185">Reference proteome</keyword>
<gene>
    <name evidence="1" type="ORF">JZK55_04770</name>
</gene>
<dbReference type="Pfam" id="PF05258">
    <property type="entry name" value="DciA"/>
    <property type="match status" value="1"/>
</dbReference>
<dbReference type="AlphaFoldDB" id="A0A7G1GYM2"/>
<reference evidence="1 2" key="1">
    <citation type="submission" date="2020-03" db="EMBL/GenBank/DDBJ databases">
        <title>Complete genome sequences of two sulfur-disproportionating bacterial strains T55J and Mzg5.</title>
        <authorList>
            <person name="Umezawa K."/>
            <person name="Kojima H."/>
            <person name="Kato Y."/>
            <person name="Fukui M."/>
        </authorList>
    </citation>
    <scope>NUCLEOTIDE SEQUENCE [LARGE SCALE GENOMIC DNA]</scope>
    <source>
        <strain evidence="1 2">T55J</strain>
    </source>
</reference>
<sequence>MKKAGALLSHIFKEIGIEDKIKLTSMQKEWHKLFDEPLSLHTYPIDIRGGELTINVDSPAWLGQLKFFKTDIIKKLYAYNINSVKFKHGRVYKKKRQDAKSDVLKDSKHPTRSITDSESEWLNKTVSTISDPELKENIRKTILKALSVSMLILPFFYKQLLVFLSL</sequence>
<dbReference type="InterPro" id="IPR007922">
    <property type="entry name" value="DciA-like"/>
</dbReference>
<organism evidence="1 2">
    <name type="scientific">Dissulfurispira thermophila</name>
    <dbReference type="NCBI Taxonomy" id="2715679"/>
    <lineage>
        <taxon>Bacteria</taxon>
        <taxon>Pseudomonadati</taxon>
        <taxon>Nitrospirota</taxon>
        <taxon>Thermodesulfovibrionia</taxon>
        <taxon>Thermodesulfovibrionales</taxon>
        <taxon>Dissulfurispiraceae</taxon>
        <taxon>Dissulfurispira</taxon>
    </lineage>
</organism>
<dbReference type="EMBL" id="AP022873">
    <property type="protein sequence ID" value="BCB95555.1"/>
    <property type="molecule type" value="Genomic_DNA"/>
</dbReference>
<dbReference type="PANTHER" id="PTHR36456">
    <property type="entry name" value="UPF0232 PROTEIN SCO3875"/>
    <property type="match status" value="1"/>
</dbReference>
<accession>A0A7G1GYM2</accession>
<dbReference type="PANTHER" id="PTHR36456:SF1">
    <property type="entry name" value="UPF0232 PROTEIN SCO3875"/>
    <property type="match status" value="1"/>
</dbReference>
<evidence type="ECO:0000313" key="1">
    <source>
        <dbReference type="EMBL" id="BCB95555.1"/>
    </source>
</evidence>
<dbReference type="KEGG" id="dtp:JZK55_04770"/>
<dbReference type="RefSeq" id="WP_203473042.1">
    <property type="nucleotide sequence ID" value="NZ_AP022873.1"/>
</dbReference>
<proteinExistence type="predicted"/>